<name>A0AAD9H3P3_9PEZI</name>
<evidence type="ECO:0000256" key="1">
    <source>
        <dbReference type="SAM" id="MobiDB-lite"/>
    </source>
</evidence>
<feature type="region of interest" description="Disordered" evidence="1">
    <location>
        <begin position="48"/>
        <end position="87"/>
    </location>
</feature>
<evidence type="ECO:0000313" key="2">
    <source>
        <dbReference type="EMBL" id="KAK2020737.1"/>
    </source>
</evidence>
<keyword evidence="3" id="KW-1185">Reference proteome</keyword>
<sequence>MLVPRRHRRRKRLVRRVVRLRLHHTLWHFCIHGLPTVVASTESPELPTLARIPYPDRPRQPTAPPLRYQPQARSSHIGNIYSTSHVR</sequence>
<proteinExistence type="predicted"/>
<organism evidence="2 3">
    <name type="scientific">Colletotrichum zoysiae</name>
    <dbReference type="NCBI Taxonomy" id="1216348"/>
    <lineage>
        <taxon>Eukaryota</taxon>
        <taxon>Fungi</taxon>
        <taxon>Dikarya</taxon>
        <taxon>Ascomycota</taxon>
        <taxon>Pezizomycotina</taxon>
        <taxon>Sordariomycetes</taxon>
        <taxon>Hypocreomycetidae</taxon>
        <taxon>Glomerellales</taxon>
        <taxon>Glomerellaceae</taxon>
        <taxon>Colletotrichum</taxon>
        <taxon>Colletotrichum graminicola species complex</taxon>
    </lineage>
</organism>
<accession>A0AAD9H3P3</accession>
<protein>
    <submittedName>
        <fullName evidence="2">Uncharacterized protein</fullName>
    </submittedName>
</protein>
<comment type="caution">
    <text evidence="2">The sequence shown here is derived from an EMBL/GenBank/DDBJ whole genome shotgun (WGS) entry which is preliminary data.</text>
</comment>
<reference evidence="2" key="1">
    <citation type="submission" date="2021-06" db="EMBL/GenBank/DDBJ databases">
        <title>Comparative genomics, transcriptomics and evolutionary studies reveal genomic signatures of adaptation to plant cell wall in hemibiotrophic fungi.</title>
        <authorList>
            <consortium name="DOE Joint Genome Institute"/>
            <person name="Baroncelli R."/>
            <person name="Diaz J.F."/>
            <person name="Benocci T."/>
            <person name="Peng M."/>
            <person name="Battaglia E."/>
            <person name="Haridas S."/>
            <person name="Andreopoulos W."/>
            <person name="Labutti K."/>
            <person name="Pangilinan J."/>
            <person name="Floch G.L."/>
            <person name="Makela M.R."/>
            <person name="Henrissat B."/>
            <person name="Grigoriev I.V."/>
            <person name="Crouch J.A."/>
            <person name="De Vries R.P."/>
            <person name="Sukno S.A."/>
            <person name="Thon M.R."/>
        </authorList>
    </citation>
    <scope>NUCLEOTIDE SEQUENCE</scope>
    <source>
        <strain evidence="2">MAFF235873</strain>
    </source>
</reference>
<dbReference type="AlphaFoldDB" id="A0AAD9H3P3"/>
<gene>
    <name evidence="2" type="ORF">LX32DRAFT_294634</name>
</gene>
<dbReference type="Proteomes" id="UP001232148">
    <property type="component" value="Unassembled WGS sequence"/>
</dbReference>
<dbReference type="EMBL" id="MU843180">
    <property type="protein sequence ID" value="KAK2020737.1"/>
    <property type="molecule type" value="Genomic_DNA"/>
</dbReference>
<evidence type="ECO:0000313" key="3">
    <source>
        <dbReference type="Proteomes" id="UP001232148"/>
    </source>
</evidence>
<feature type="compositionally biased region" description="Polar residues" evidence="1">
    <location>
        <begin position="71"/>
        <end position="87"/>
    </location>
</feature>